<feature type="transmembrane region" description="Helical" evidence="1">
    <location>
        <begin position="71"/>
        <end position="89"/>
    </location>
</feature>
<organism evidence="2 3">
    <name type="scientific">Paenibacillus solanacearum</name>
    <dbReference type="NCBI Taxonomy" id="2048548"/>
    <lineage>
        <taxon>Bacteria</taxon>
        <taxon>Bacillati</taxon>
        <taxon>Bacillota</taxon>
        <taxon>Bacilli</taxon>
        <taxon>Bacillales</taxon>
        <taxon>Paenibacillaceae</taxon>
        <taxon>Paenibacillus</taxon>
    </lineage>
</organism>
<keyword evidence="1" id="KW-0812">Transmembrane</keyword>
<dbReference type="EMBL" id="CAJVAS010000012">
    <property type="protein sequence ID" value="CAG7630178.1"/>
    <property type="molecule type" value="Genomic_DNA"/>
</dbReference>
<comment type="caution">
    <text evidence="2">The sequence shown here is derived from an EMBL/GenBank/DDBJ whole genome shotgun (WGS) entry which is preliminary data.</text>
</comment>
<keyword evidence="3" id="KW-1185">Reference proteome</keyword>
<evidence type="ECO:0000256" key="1">
    <source>
        <dbReference type="SAM" id="Phobius"/>
    </source>
</evidence>
<dbReference type="InterPro" id="IPR048147">
    <property type="entry name" value="CBO0543-like"/>
</dbReference>
<sequence length="172" mass="20641">MSLQLQYGIIISVWILSLLLILFIPRQKRRLAIVAFLFKQWIMCIFGHAVVELQLLVYPVRELADVNRTSFTYEYMTYPMTCAVFNAYYPSHRRRWIQFGYYVLFTTVLTVVEVLIEQYTDLIRYVRWNWFWSWAMIFLTFLMARVFCVVYFGTMTRVETAKQKNAASTTRS</sequence>
<dbReference type="NCBIfam" id="NF041644">
    <property type="entry name" value="CBO0543_fam"/>
    <property type="match status" value="1"/>
</dbReference>
<keyword evidence="1" id="KW-1133">Transmembrane helix</keyword>
<evidence type="ECO:0000313" key="2">
    <source>
        <dbReference type="EMBL" id="CAG7630178.1"/>
    </source>
</evidence>
<dbReference type="RefSeq" id="WP_218092927.1">
    <property type="nucleotide sequence ID" value="NZ_CAJVAS010000012.1"/>
</dbReference>
<protein>
    <submittedName>
        <fullName evidence="2">Uncharacterized protein</fullName>
    </submittedName>
</protein>
<evidence type="ECO:0000313" key="3">
    <source>
        <dbReference type="Proteomes" id="UP000693672"/>
    </source>
</evidence>
<feature type="transmembrane region" description="Helical" evidence="1">
    <location>
        <begin position="31"/>
        <end position="51"/>
    </location>
</feature>
<feature type="transmembrane region" description="Helical" evidence="1">
    <location>
        <begin position="131"/>
        <end position="154"/>
    </location>
</feature>
<name>A0A916K5Q9_9BACL</name>
<accession>A0A916K5Q9</accession>
<keyword evidence="1" id="KW-0472">Membrane</keyword>
<feature type="transmembrane region" description="Helical" evidence="1">
    <location>
        <begin position="6"/>
        <end position="24"/>
    </location>
</feature>
<feature type="transmembrane region" description="Helical" evidence="1">
    <location>
        <begin position="101"/>
        <end position="119"/>
    </location>
</feature>
<reference evidence="2" key="1">
    <citation type="submission" date="2021-06" db="EMBL/GenBank/DDBJ databases">
        <authorList>
            <person name="Criscuolo A."/>
        </authorList>
    </citation>
    <scope>NUCLEOTIDE SEQUENCE</scope>
    <source>
        <strain evidence="2">CIP111600</strain>
    </source>
</reference>
<dbReference type="Proteomes" id="UP000693672">
    <property type="component" value="Unassembled WGS sequence"/>
</dbReference>
<proteinExistence type="predicted"/>
<dbReference type="AlphaFoldDB" id="A0A916K5Q9"/>
<gene>
    <name evidence="2" type="ORF">PAESOLCIP111_03177</name>
</gene>